<evidence type="ECO:0000256" key="1">
    <source>
        <dbReference type="ARBA" id="ARBA00022679"/>
    </source>
</evidence>
<keyword evidence="4" id="KW-0378">Hydrolase</keyword>
<keyword evidence="3" id="KW-0540">Nuclease</keyword>
<proteinExistence type="predicted"/>
<dbReference type="OrthoDB" id="1936626at2759"/>
<dbReference type="Pfam" id="PF17919">
    <property type="entry name" value="RT_RNaseH_2"/>
    <property type="match status" value="1"/>
</dbReference>
<evidence type="ECO:0000259" key="6">
    <source>
        <dbReference type="Pfam" id="PF00078"/>
    </source>
</evidence>
<name>A0A9P1EIA1_CUSEU</name>
<keyword evidence="2" id="KW-0548">Nucleotidyltransferase</keyword>
<organism evidence="8 9">
    <name type="scientific">Cuscuta europaea</name>
    <name type="common">European dodder</name>
    <dbReference type="NCBI Taxonomy" id="41803"/>
    <lineage>
        <taxon>Eukaryota</taxon>
        <taxon>Viridiplantae</taxon>
        <taxon>Streptophyta</taxon>
        <taxon>Embryophyta</taxon>
        <taxon>Tracheophyta</taxon>
        <taxon>Spermatophyta</taxon>
        <taxon>Magnoliopsida</taxon>
        <taxon>eudicotyledons</taxon>
        <taxon>Gunneridae</taxon>
        <taxon>Pentapetalae</taxon>
        <taxon>asterids</taxon>
        <taxon>lamiids</taxon>
        <taxon>Solanales</taxon>
        <taxon>Convolvulaceae</taxon>
        <taxon>Cuscuteae</taxon>
        <taxon>Cuscuta</taxon>
        <taxon>Cuscuta subgen. Cuscuta</taxon>
    </lineage>
</organism>
<dbReference type="Gene3D" id="3.10.10.10">
    <property type="entry name" value="HIV Type 1 Reverse Transcriptase, subunit A, domain 1"/>
    <property type="match status" value="1"/>
</dbReference>
<keyword evidence="5" id="KW-0511">Multifunctional enzyme</keyword>
<dbReference type="InterPro" id="IPR021109">
    <property type="entry name" value="Peptidase_aspartic_dom_sf"/>
</dbReference>
<dbReference type="PANTHER" id="PTHR37984">
    <property type="entry name" value="PROTEIN CBG26694"/>
    <property type="match status" value="1"/>
</dbReference>
<dbReference type="CDD" id="cd01647">
    <property type="entry name" value="RT_LTR"/>
    <property type="match status" value="1"/>
</dbReference>
<dbReference type="EMBL" id="CAMAPE010000048">
    <property type="protein sequence ID" value="CAH9106081.1"/>
    <property type="molecule type" value="Genomic_DNA"/>
</dbReference>
<evidence type="ECO:0000313" key="9">
    <source>
        <dbReference type="Proteomes" id="UP001152484"/>
    </source>
</evidence>
<evidence type="ECO:0000256" key="4">
    <source>
        <dbReference type="ARBA" id="ARBA00022759"/>
    </source>
</evidence>
<dbReference type="Gene3D" id="2.40.70.10">
    <property type="entry name" value="Acid Proteases"/>
    <property type="match status" value="1"/>
</dbReference>
<dbReference type="GO" id="GO:0016779">
    <property type="term" value="F:nucleotidyltransferase activity"/>
    <property type="evidence" value="ECO:0007669"/>
    <property type="project" value="UniProtKB-KW"/>
</dbReference>
<dbReference type="InterPro" id="IPR043128">
    <property type="entry name" value="Rev_trsase/Diguanyl_cyclase"/>
</dbReference>
<dbReference type="SUPFAM" id="SSF56672">
    <property type="entry name" value="DNA/RNA polymerases"/>
    <property type="match status" value="1"/>
</dbReference>
<evidence type="ECO:0000256" key="3">
    <source>
        <dbReference type="ARBA" id="ARBA00022722"/>
    </source>
</evidence>
<feature type="domain" description="Reverse transcriptase" evidence="6">
    <location>
        <begin position="259"/>
        <end position="414"/>
    </location>
</feature>
<evidence type="ECO:0000313" key="8">
    <source>
        <dbReference type="EMBL" id="CAH9106081.1"/>
    </source>
</evidence>
<dbReference type="InterPro" id="IPR041577">
    <property type="entry name" value="RT_RNaseH_2"/>
</dbReference>
<feature type="domain" description="Reverse transcriptase/retrotransposon-derived protein RNase H-like" evidence="7">
    <location>
        <begin position="478"/>
        <end position="559"/>
    </location>
</feature>
<dbReference type="InterPro" id="IPR043502">
    <property type="entry name" value="DNA/RNA_pol_sf"/>
</dbReference>
<keyword evidence="9" id="KW-1185">Reference proteome</keyword>
<dbReference type="GO" id="GO:0004519">
    <property type="term" value="F:endonuclease activity"/>
    <property type="evidence" value="ECO:0007669"/>
    <property type="project" value="UniProtKB-KW"/>
</dbReference>
<evidence type="ECO:0008006" key="10">
    <source>
        <dbReference type="Google" id="ProtNLM"/>
    </source>
</evidence>
<keyword evidence="4" id="KW-0255">Endonuclease</keyword>
<sequence>MYLSTFRELHLERGSLRPIKTPLAGFTSDTIDSEGVITLPVIFGDGIHRAQLEVEFVVVNIDCAHNIILGRPALEDLGAIISMRHLCLKFPAEGGIGYSRGNQKIARACYLQVTKKVSKTEFRVDTITGAADQEERRPRAEPAEDVEDFALDPAQPERVVKIGAQLPEDLKTGITNALRAYSTVFAWGPEDMPGISRRVITHRLSVDPSAKAVQQRRRPLSAERREFVKKEVAMLLSIKHIKEVKYPSWLANVVLAQKPPTFRMCVDYTDLNKACPMDPFPLPNIDQLVDETAGCEIMSFLDAFRGYHQIFMHEEDAEKTAFMTPEGIFCYLVRAFGLKNSGATYTRMVARVFQAVLGRTMEAYVDDMIVKSKQSSSHADDLREIFAIMQKFNLRLNSNKCTFGVQGGKFLGYMVSRRGIEANPEKIQAIINMEPPRNVKEVQRLTGRLAALNRFLSKSAEKSLPFFQIMRKTAGFLWTPECQGAFDELKRYLSSPPVLSKPKVGETLYLYLGVSPAAVSSVLIREEDGIQHAIFYVSKTLREAELRYSPVEKRCWPSFGLSRSWATTFRLTPFRSSLINPSAPS</sequence>
<protein>
    <recommendedName>
        <fullName evidence="10">Reverse transcriptase domain-containing protein</fullName>
    </recommendedName>
</protein>
<dbReference type="PANTHER" id="PTHR37984:SF5">
    <property type="entry name" value="PROTEIN NYNRIN-LIKE"/>
    <property type="match status" value="1"/>
</dbReference>
<evidence type="ECO:0000256" key="2">
    <source>
        <dbReference type="ARBA" id="ARBA00022695"/>
    </source>
</evidence>
<dbReference type="AlphaFoldDB" id="A0A9P1EIA1"/>
<evidence type="ECO:0000256" key="5">
    <source>
        <dbReference type="ARBA" id="ARBA00023268"/>
    </source>
</evidence>
<gene>
    <name evidence="8" type="ORF">CEURO_LOCUS17184</name>
</gene>
<comment type="caution">
    <text evidence="8">The sequence shown here is derived from an EMBL/GenBank/DDBJ whole genome shotgun (WGS) entry which is preliminary data.</text>
</comment>
<accession>A0A9P1EIA1</accession>
<dbReference type="Pfam" id="PF00078">
    <property type="entry name" value="RVT_1"/>
    <property type="match status" value="1"/>
</dbReference>
<evidence type="ECO:0000259" key="7">
    <source>
        <dbReference type="Pfam" id="PF17919"/>
    </source>
</evidence>
<dbReference type="Gene3D" id="3.30.70.270">
    <property type="match status" value="2"/>
</dbReference>
<dbReference type="InterPro" id="IPR050951">
    <property type="entry name" value="Retrovirus_Pol_polyprotein"/>
</dbReference>
<dbReference type="Proteomes" id="UP001152484">
    <property type="component" value="Unassembled WGS sequence"/>
</dbReference>
<dbReference type="InterPro" id="IPR000477">
    <property type="entry name" value="RT_dom"/>
</dbReference>
<keyword evidence="1" id="KW-0808">Transferase</keyword>
<reference evidence="8" key="1">
    <citation type="submission" date="2022-07" db="EMBL/GenBank/DDBJ databases">
        <authorList>
            <person name="Macas J."/>
            <person name="Novak P."/>
            <person name="Neumann P."/>
        </authorList>
    </citation>
    <scope>NUCLEOTIDE SEQUENCE</scope>
</reference>